<feature type="binding site" description="in other chain" evidence="8">
    <location>
        <position position="239"/>
    </location>
    <ligand>
        <name>IMP</name>
        <dbReference type="ChEBI" id="CHEBI:58053"/>
        <note>ligand shared between dimeric partners</note>
    </ligand>
</feature>
<dbReference type="Proteomes" id="UP001501508">
    <property type="component" value="Unassembled WGS sequence"/>
</dbReference>
<dbReference type="SMART" id="SM00788">
    <property type="entry name" value="Adenylsucc_synt"/>
    <property type="match status" value="1"/>
</dbReference>
<comment type="caution">
    <text evidence="11">The sequence shown here is derived from an EMBL/GenBank/DDBJ whole genome shotgun (WGS) entry which is preliminary data.</text>
</comment>
<dbReference type="Gene3D" id="3.40.440.10">
    <property type="entry name" value="Adenylosuccinate Synthetase, subunit A, domain 1"/>
    <property type="match status" value="1"/>
</dbReference>
<feature type="binding site" description="in other chain" evidence="8">
    <location>
        <position position="129"/>
    </location>
    <ligand>
        <name>IMP</name>
        <dbReference type="ChEBI" id="CHEBI:58053"/>
        <note>ligand shared between dimeric partners</note>
    </ligand>
</feature>
<dbReference type="InterPro" id="IPR027417">
    <property type="entry name" value="P-loop_NTPase"/>
</dbReference>
<keyword evidence="7 8" id="KW-0342">GTP-binding</keyword>
<evidence type="ECO:0000256" key="9">
    <source>
        <dbReference type="PROSITE-ProRule" id="PRU10134"/>
    </source>
</evidence>
<evidence type="ECO:0000256" key="8">
    <source>
        <dbReference type="HAMAP-Rule" id="MF_00011"/>
    </source>
</evidence>
<comment type="catalytic activity">
    <reaction evidence="8 10">
        <text>IMP + L-aspartate + GTP = N(6)-(1,2-dicarboxyethyl)-AMP + GDP + phosphate + 2 H(+)</text>
        <dbReference type="Rhea" id="RHEA:15753"/>
        <dbReference type="ChEBI" id="CHEBI:15378"/>
        <dbReference type="ChEBI" id="CHEBI:29991"/>
        <dbReference type="ChEBI" id="CHEBI:37565"/>
        <dbReference type="ChEBI" id="CHEBI:43474"/>
        <dbReference type="ChEBI" id="CHEBI:57567"/>
        <dbReference type="ChEBI" id="CHEBI:58053"/>
        <dbReference type="ChEBI" id="CHEBI:58189"/>
        <dbReference type="EC" id="6.3.4.4"/>
    </reaction>
</comment>
<organism evidence="11 12">
    <name type="scientific">Ravibacter arvi</name>
    <dbReference type="NCBI Taxonomy" id="2051041"/>
    <lineage>
        <taxon>Bacteria</taxon>
        <taxon>Pseudomonadati</taxon>
        <taxon>Bacteroidota</taxon>
        <taxon>Cytophagia</taxon>
        <taxon>Cytophagales</taxon>
        <taxon>Spirosomataceae</taxon>
        <taxon>Ravibacter</taxon>
    </lineage>
</organism>
<dbReference type="PANTHER" id="PTHR11846:SF0">
    <property type="entry name" value="ADENYLOSUCCINATE SYNTHETASE"/>
    <property type="match status" value="1"/>
</dbReference>
<keyword evidence="4 8" id="KW-0547">Nucleotide-binding</keyword>
<dbReference type="SUPFAM" id="SSF52540">
    <property type="entry name" value="P-loop containing nucleoside triphosphate hydrolases"/>
    <property type="match status" value="1"/>
</dbReference>
<gene>
    <name evidence="8" type="primary">purA</name>
    <name evidence="11" type="ORF">GCM10023091_13880</name>
</gene>
<accession>A0ABP8LWG0</accession>
<reference evidence="12" key="1">
    <citation type="journal article" date="2019" name="Int. J. Syst. Evol. Microbiol.">
        <title>The Global Catalogue of Microorganisms (GCM) 10K type strain sequencing project: providing services to taxonomists for standard genome sequencing and annotation.</title>
        <authorList>
            <consortium name="The Broad Institute Genomics Platform"/>
            <consortium name="The Broad Institute Genome Sequencing Center for Infectious Disease"/>
            <person name="Wu L."/>
            <person name="Ma J."/>
        </authorList>
    </citation>
    <scope>NUCLEOTIDE SEQUENCE [LARGE SCALE GENOMIC DNA]</scope>
    <source>
        <strain evidence="12">JCM 31920</strain>
    </source>
</reference>
<keyword evidence="12" id="KW-1185">Reference proteome</keyword>
<feature type="binding site" evidence="8">
    <location>
        <position position="305"/>
    </location>
    <ligand>
        <name>GTP</name>
        <dbReference type="ChEBI" id="CHEBI:37565"/>
    </ligand>
</feature>
<dbReference type="HAMAP" id="MF_00011">
    <property type="entry name" value="Adenylosucc_synth"/>
    <property type="match status" value="1"/>
</dbReference>
<dbReference type="PROSITE" id="PS00513">
    <property type="entry name" value="ADENYLOSUCCIN_SYN_2"/>
    <property type="match status" value="1"/>
</dbReference>
<protein>
    <recommendedName>
        <fullName evidence="8 10">Adenylosuccinate synthetase</fullName>
        <shortName evidence="8">AMPSase</shortName>
        <shortName evidence="8">AdSS</shortName>
        <ecNumber evidence="8 10">6.3.4.4</ecNumber>
    </recommendedName>
    <alternativeName>
        <fullName evidence="8">IMP--aspartate ligase</fullName>
    </alternativeName>
</protein>
<dbReference type="InterPro" id="IPR001114">
    <property type="entry name" value="Adenylosuccinate_synthetase"/>
</dbReference>
<feature type="binding site" evidence="8">
    <location>
        <begin position="413"/>
        <end position="415"/>
    </location>
    <ligand>
        <name>GTP</name>
        <dbReference type="ChEBI" id="CHEBI:37565"/>
    </ligand>
</feature>
<dbReference type="EC" id="6.3.4.4" evidence="8 10"/>
<evidence type="ECO:0000256" key="4">
    <source>
        <dbReference type="ARBA" id="ARBA00022741"/>
    </source>
</evidence>
<evidence type="ECO:0000256" key="10">
    <source>
        <dbReference type="RuleBase" id="RU000520"/>
    </source>
</evidence>
<dbReference type="InterPro" id="IPR033128">
    <property type="entry name" value="Adenylosuccin_syn_Lys_AS"/>
</dbReference>
<dbReference type="InterPro" id="IPR018220">
    <property type="entry name" value="Adenylosuccin_syn_GTP-bd"/>
</dbReference>
<dbReference type="Gene3D" id="3.90.170.10">
    <property type="entry name" value="Adenylosuccinate Synthetase, subunit A, domain 3"/>
    <property type="match status" value="1"/>
</dbReference>
<keyword evidence="6 8" id="KW-0460">Magnesium</keyword>
<proteinExistence type="inferred from homology"/>
<evidence type="ECO:0000313" key="12">
    <source>
        <dbReference type="Proteomes" id="UP001501508"/>
    </source>
</evidence>
<feature type="active site" evidence="9">
    <location>
        <position position="140"/>
    </location>
</feature>
<feature type="binding site" evidence="8">
    <location>
        <position position="40"/>
    </location>
    <ligand>
        <name>Mg(2+)</name>
        <dbReference type="ChEBI" id="CHEBI:18420"/>
    </ligand>
</feature>
<evidence type="ECO:0000256" key="1">
    <source>
        <dbReference type="ARBA" id="ARBA00011738"/>
    </source>
</evidence>
<evidence type="ECO:0000256" key="2">
    <source>
        <dbReference type="ARBA" id="ARBA00022598"/>
    </source>
</evidence>
<evidence type="ECO:0000256" key="5">
    <source>
        <dbReference type="ARBA" id="ARBA00022755"/>
    </source>
</evidence>
<keyword evidence="3 8" id="KW-0479">Metal-binding</keyword>
<feature type="active site" description="Proton donor" evidence="8">
    <location>
        <position position="41"/>
    </location>
</feature>
<dbReference type="InterPro" id="IPR042111">
    <property type="entry name" value="Adenylosuccinate_synth_dom3"/>
</dbReference>
<feature type="binding site" evidence="8">
    <location>
        <position position="143"/>
    </location>
    <ligand>
        <name>IMP</name>
        <dbReference type="ChEBI" id="CHEBI:58053"/>
        <note>ligand shared between dimeric partners</note>
    </ligand>
</feature>
<dbReference type="NCBIfam" id="TIGR00184">
    <property type="entry name" value="purA"/>
    <property type="match status" value="1"/>
</dbReference>
<keyword evidence="8" id="KW-0963">Cytoplasm</keyword>
<dbReference type="InterPro" id="IPR042110">
    <property type="entry name" value="Adenylosuccinate_synth_dom2"/>
</dbReference>
<evidence type="ECO:0000256" key="3">
    <source>
        <dbReference type="ARBA" id="ARBA00022723"/>
    </source>
</evidence>
<feature type="binding site" evidence="8">
    <location>
        <begin position="299"/>
        <end position="305"/>
    </location>
    <ligand>
        <name>substrate</name>
    </ligand>
</feature>
<comment type="subcellular location">
    <subcellularLocation>
        <location evidence="8">Cytoplasm</location>
    </subcellularLocation>
</comment>
<feature type="binding site" evidence="8">
    <location>
        <begin position="331"/>
        <end position="333"/>
    </location>
    <ligand>
        <name>GTP</name>
        <dbReference type="ChEBI" id="CHEBI:37565"/>
    </ligand>
</feature>
<sequence>MKIDVLLGLQWGDEGKGKIVDVIAPEYQVVARFQGGPNAGHTLEFDGIKHVLHQIPSGIFRSNIQNVIGNGVVLDPIVFRKEIVGLQPYNLDLKKNLSISKKASLIIPTHRLLDAAYEQAKGDSKIGSTLRGIGPTYKDKVARQGLRVGDILSPNFRQKYEALVSAHKVTLDFHQFPYAEELAKSEADFFDAVNFLKEFNLSDSEYYINDALNSGQRVLAEGAQGSLLDIDFGSYPFVTSSSTMAAGTCTGLGIAPSRIGEVFGIFKAYCTRVGSGPFPTELLDETGDRIREEGREYGATTGRKRRCGWLDLPALKYAIMINGVTQLIMMKVDVLSIFDEIQVCTHYRLPDGTLTDRLPHDLCDASVTPVYKPFKGWEVSLDGIRDFKDAPAELVSYVHFLEKELNLPITFISSGPERDSLIHRSK</sequence>
<dbReference type="Gene3D" id="1.10.300.10">
    <property type="entry name" value="Adenylosuccinate Synthetase, subunit A, domain 2"/>
    <property type="match status" value="1"/>
</dbReference>
<evidence type="ECO:0000313" key="11">
    <source>
        <dbReference type="EMBL" id="GAA4436202.1"/>
    </source>
</evidence>
<feature type="active site" description="Proton acceptor" evidence="8">
    <location>
        <position position="13"/>
    </location>
</feature>
<comment type="cofactor">
    <cofactor evidence="8">
        <name>Mg(2+)</name>
        <dbReference type="ChEBI" id="CHEBI:18420"/>
    </cofactor>
    <text evidence="8">Binds 1 Mg(2+) ion per subunit.</text>
</comment>
<keyword evidence="2 8" id="KW-0436">Ligase</keyword>
<evidence type="ECO:0000256" key="6">
    <source>
        <dbReference type="ARBA" id="ARBA00022842"/>
    </source>
</evidence>
<keyword evidence="5 8" id="KW-0658">Purine biosynthesis</keyword>
<evidence type="ECO:0000256" key="7">
    <source>
        <dbReference type="ARBA" id="ARBA00023134"/>
    </source>
</evidence>
<feature type="binding site" description="in other chain" evidence="8">
    <location>
        <position position="224"/>
    </location>
    <ligand>
        <name>IMP</name>
        <dbReference type="ChEBI" id="CHEBI:58053"/>
        <note>ligand shared between dimeric partners</note>
    </ligand>
</feature>
<feature type="binding site" evidence="8">
    <location>
        <begin position="40"/>
        <end position="42"/>
    </location>
    <ligand>
        <name>GTP</name>
        <dbReference type="ChEBI" id="CHEBI:37565"/>
    </ligand>
</feature>
<feature type="binding site" description="in other chain" evidence="8">
    <location>
        <position position="303"/>
    </location>
    <ligand>
        <name>IMP</name>
        <dbReference type="ChEBI" id="CHEBI:58053"/>
        <note>ligand shared between dimeric partners</note>
    </ligand>
</feature>
<dbReference type="EMBL" id="BAABEY010000014">
    <property type="protein sequence ID" value="GAA4436202.1"/>
    <property type="molecule type" value="Genomic_DNA"/>
</dbReference>
<dbReference type="Pfam" id="PF00709">
    <property type="entry name" value="Adenylsucc_synt"/>
    <property type="match status" value="1"/>
</dbReference>
<feature type="binding site" description="in other chain" evidence="8">
    <location>
        <begin position="13"/>
        <end position="16"/>
    </location>
    <ligand>
        <name>IMP</name>
        <dbReference type="ChEBI" id="CHEBI:58053"/>
        <note>ligand shared between dimeric partners</note>
    </ligand>
</feature>
<dbReference type="PROSITE" id="PS01266">
    <property type="entry name" value="ADENYLOSUCCIN_SYN_1"/>
    <property type="match status" value="1"/>
</dbReference>
<comment type="function">
    <text evidence="8">Plays an important role in the de novo pathway of purine nucleotide biosynthesis. Catalyzes the first committed step in the biosynthesis of AMP from IMP.</text>
</comment>
<dbReference type="RefSeq" id="WP_345027577.1">
    <property type="nucleotide sequence ID" value="NZ_BAABEY010000014.1"/>
</dbReference>
<comment type="pathway">
    <text evidence="8 10">Purine metabolism; AMP biosynthesis via de novo pathway; AMP from IMP: step 1/2.</text>
</comment>
<dbReference type="NCBIfam" id="NF002223">
    <property type="entry name" value="PRK01117.1"/>
    <property type="match status" value="1"/>
</dbReference>
<comment type="subunit">
    <text evidence="1 8">Homodimer.</text>
</comment>
<feature type="binding site" description="in other chain" evidence="8">
    <location>
        <begin position="38"/>
        <end position="41"/>
    </location>
    <ligand>
        <name>IMP</name>
        <dbReference type="ChEBI" id="CHEBI:58053"/>
        <note>ligand shared between dimeric partners</note>
    </ligand>
</feature>
<dbReference type="CDD" id="cd03108">
    <property type="entry name" value="AdSS"/>
    <property type="match status" value="1"/>
</dbReference>
<feature type="binding site" evidence="8">
    <location>
        <begin position="12"/>
        <end position="18"/>
    </location>
    <ligand>
        <name>GTP</name>
        <dbReference type="ChEBI" id="CHEBI:37565"/>
    </ligand>
</feature>
<name>A0ABP8LWG0_9BACT</name>
<dbReference type="InterPro" id="IPR042109">
    <property type="entry name" value="Adenylosuccinate_synth_dom1"/>
</dbReference>
<comment type="similarity">
    <text evidence="8 10">Belongs to the adenylosuccinate synthetase family.</text>
</comment>
<feature type="binding site" evidence="8">
    <location>
        <position position="13"/>
    </location>
    <ligand>
        <name>Mg(2+)</name>
        <dbReference type="ChEBI" id="CHEBI:18420"/>
    </ligand>
</feature>
<dbReference type="PANTHER" id="PTHR11846">
    <property type="entry name" value="ADENYLOSUCCINATE SYNTHETASE"/>
    <property type="match status" value="1"/>
</dbReference>